<dbReference type="InterPro" id="IPR004843">
    <property type="entry name" value="Calcineurin-like_PHP"/>
</dbReference>
<dbReference type="Gene3D" id="2.80.10.50">
    <property type="match status" value="1"/>
</dbReference>
<evidence type="ECO:0008006" key="6">
    <source>
        <dbReference type="Google" id="ProtNLM"/>
    </source>
</evidence>
<feature type="signal peptide" evidence="1">
    <location>
        <begin position="1"/>
        <end position="22"/>
    </location>
</feature>
<name>A0A511QGH5_9VIBR</name>
<comment type="caution">
    <text evidence="4">The sequence shown here is derived from an EMBL/GenBank/DDBJ whole genome shotgun (WGS) entry which is preliminary data.</text>
</comment>
<evidence type="ECO:0000313" key="5">
    <source>
        <dbReference type="Proteomes" id="UP000321922"/>
    </source>
</evidence>
<accession>A0A511QGH5</accession>
<dbReference type="InterPro" id="IPR051918">
    <property type="entry name" value="STPP_CPPED1"/>
</dbReference>
<feature type="chain" id="PRO_5022018103" description="Calcineurin-like phosphoesterase domain-containing protein" evidence="1">
    <location>
        <begin position="23"/>
        <end position="685"/>
    </location>
</feature>
<organism evidence="4 5">
    <name type="scientific">Vibrio sagamiensis NBRC 104589</name>
    <dbReference type="NCBI Taxonomy" id="1219064"/>
    <lineage>
        <taxon>Bacteria</taxon>
        <taxon>Pseudomonadati</taxon>
        <taxon>Pseudomonadota</taxon>
        <taxon>Gammaproteobacteria</taxon>
        <taxon>Vibrionales</taxon>
        <taxon>Vibrionaceae</taxon>
        <taxon>Vibrio</taxon>
    </lineage>
</organism>
<dbReference type="Proteomes" id="UP000321922">
    <property type="component" value="Unassembled WGS sequence"/>
</dbReference>
<protein>
    <recommendedName>
        <fullName evidence="6">Calcineurin-like phosphoesterase domain-containing protein</fullName>
    </recommendedName>
</protein>
<dbReference type="SUPFAM" id="SSF56300">
    <property type="entry name" value="Metallo-dependent phosphatases"/>
    <property type="match status" value="1"/>
</dbReference>
<dbReference type="PANTHER" id="PTHR43143">
    <property type="entry name" value="METALLOPHOSPHOESTERASE, CALCINEURIN SUPERFAMILY"/>
    <property type="match status" value="1"/>
</dbReference>
<dbReference type="RefSeq" id="WP_147052707.1">
    <property type="nucleotide sequence ID" value="NZ_BJXJ01000024.1"/>
</dbReference>
<dbReference type="AlphaFoldDB" id="A0A511QGH5"/>
<dbReference type="Pfam" id="PF14200">
    <property type="entry name" value="RicinB_lectin_2"/>
    <property type="match status" value="1"/>
</dbReference>
<dbReference type="Pfam" id="PF00149">
    <property type="entry name" value="Metallophos"/>
    <property type="match status" value="1"/>
</dbReference>
<dbReference type="OrthoDB" id="9784378at2"/>
<evidence type="ECO:0000313" key="4">
    <source>
        <dbReference type="EMBL" id="GEM76409.1"/>
    </source>
</evidence>
<feature type="domain" description="Calcineurin-like phosphoesterase" evidence="2">
    <location>
        <begin position="168"/>
        <end position="410"/>
    </location>
</feature>
<proteinExistence type="predicted"/>
<keyword evidence="5" id="KW-1185">Reference proteome</keyword>
<dbReference type="PANTHER" id="PTHR43143:SF1">
    <property type="entry name" value="SERINE_THREONINE-PROTEIN PHOSPHATASE CPPED1"/>
    <property type="match status" value="1"/>
</dbReference>
<dbReference type="Gene3D" id="3.60.21.10">
    <property type="match status" value="1"/>
</dbReference>
<dbReference type="EMBL" id="BJXJ01000024">
    <property type="protein sequence ID" value="GEM76409.1"/>
    <property type="molecule type" value="Genomic_DNA"/>
</dbReference>
<sequence length="685" mass="78228">MNKQLIYILASTSMMASAATYAETATLSLCIDVTNTARDYQFRSTQIFANTDELSSESSTIPKGSTGVFCHSPLTYNVSSNGRFDHEWQLRAPLGNIIASFKTATSVIPKGSYNSWDLNEIGSCGANPPYKEGVFLKNGSNISCGRVDLDVNKEMKAVFKVNTNEDIRFALTADPQPWRVSSSDDKNKDEWYKVNRNTVSALNAMYDQTPVDFTIMNGDLTEFGRKNQWNSFEEVYSNVKGPLLVGLGNHDIANNRNDCVEAALDGTSENSCAMYSMNKMEKKIKNDYARSPLLQHFSKDWVGITDGYKVGSLSYSWDYKRVHFIQLQFKPYYKYTYGTWHGSRTYDYKSSLTWLAEDLRLAKIRGVKDIIINFHAYDYWNEATESEKKLFRSLLDTYNPIAIFVGHNHQFLQHKHNNNPIYGNTPVYVTSAAFKGEFHIVNYKAATGEIEIKEYHAPEGAQDITILRTFTEQKKDQKSMCLSKGQSGLTGSIYRGEFLPPSGHYINLSLSNNKNWVLDGDSKGNVYGHSQNAGNPYQLWSFEKANGDYWPENNSWYNIKQNKTGRVLDSNFDGKVYTKYPNTGNPYQQWWVTPVQGNQLLLRNRATGRFLTMYGSKLVAYPGYDVFDDSKVFQITDGWSQQPRGLIQYFRAKSDNSYQYDFSNTNYWSLLKEHNVEEERPCIAW</sequence>
<evidence type="ECO:0000259" key="3">
    <source>
        <dbReference type="Pfam" id="PF14200"/>
    </source>
</evidence>
<dbReference type="InterPro" id="IPR029052">
    <property type="entry name" value="Metallo-depent_PP-like"/>
</dbReference>
<feature type="domain" description="Ricin B lectin" evidence="3">
    <location>
        <begin position="537"/>
        <end position="616"/>
    </location>
</feature>
<dbReference type="SUPFAM" id="SSF50370">
    <property type="entry name" value="Ricin B-like lectins"/>
    <property type="match status" value="1"/>
</dbReference>
<reference evidence="4 5" key="1">
    <citation type="submission" date="2019-07" db="EMBL/GenBank/DDBJ databases">
        <title>Whole genome shotgun sequence of Vibrio sagamiensis NBRC 104589.</title>
        <authorList>
            <person name="Hosoyama A."/>
            <person name="Uohara A."/>
            <person name="Ohji S."/>
            <person name="Ichikawa N."/>
        </authorList>
    </citation>
    <scope>NUCLEOTIDE SEQUENCE [LARGE SCALE GENOMIC DNA]</scope>
    <source>
        <strain evidence="4 5">NBRC 104589</strain>
    </source>
</reference>
<keyword evidence="1" id="KW-0732">Signal</keyword>
<dbReference type="CDD" id="cd23415">
    <property type="entry name" value="beta-trefoil_Ricin_AH"/>
    <property type="match status" value="1"/>
</dbReference>
<dbReference type="InterPro" id="IPR035992">
    <property type="entry name" value="Ricin_B-like_lectins"/>
</dbReference>
<gene>
    <name evidence="4" type="ORF">VSA01S_25210</name>
</gene>
<evidence type="ECO:0000259" key="2">
    <source>
        <dbReference type="Pfam" id="PF00149"/>
    </source>
</evidence>
<dbReference type="GO" id="GO:0016787">
    <property type="term" value="F:hydrolase activity"/>
    <property type="evidence" value="ECO:0007669"/>
    <property type="project" value="InterPro"/>
</dbReference>
<dbReference type="InterPro" id="IPR000772">
    <property type="entry name" value="Ricin_B_lectin"/>
</dbReference>
<evidence type="ECO:0000256" key="1">
    <source>
        <dbReference type="SAM" id="SignalP"/>
    </source>
</evidence>